<dbReference type="SUPFAM" id="SSF49599">
    <property type="entry name" value="TRAF domain-like"/>
    <property type="match status" value="1"/>
</dbReference>
<name>A0A8J4CE35_9CHLO</name>
<sequence length="355" mass="38581">MAGDSGHSSDGYHQTNRKQRRNRYHATNHRSHGECSTSDSEVEAPPYVRLYAGMAGCLETGSVRHVDTLCGTHTYAVVGYTLARAMGPGTRLCSDVFEVGGQLFRLEVYPAGLNIDTHKYVSLFLTTPGTTGLRYLLYDLSILDKGPSRRQHITESRTAHMPSPTEPAAIVAPQMGVVAGFPKFIKANFLHRHPRRFLPNDTLTIRAAVKVLTGRSSFPVAIPEQPQLFSLQPNLRLAMPPVLTQQRSPQAAFCVPSSPYSPAPSGAPTATVAARSQPLQPYMERSACQCGRYILARQPQAQILYSPQLGGRQTEHLGIVPLSAATPPLAMALPQQAQFAAIPLSATFGHDNMIS</sequence>
<accession>A0A8J4CE35</accession>
<evidence type="ECO:0000259" key="2">
    <source>
        <dbReference type="PROSITE" id="PS50144"/>
    </source>
</evidence>
<evidence type="ECO:0000313" key="4">
    <source>
        <dbReference type="EMBL" id="GIM04777.1"/>
    </source>
</evidence>
<gene>
    <name evidence="3" type="ORF">Vretifemale_10163</name>
    <name evidence="4" type="ORF">Vretimale_9265</name>
</gene>
<protein>
    <recommendedName>
        <fullName evidence="2">MATH domain-containing protein</fullName>
    </recommendedName>
</protein>
<dbReference type="Proteomes" id="UP000722791">
    <property type="component" value="Unassembled WGS sequence"/>
</dbReference>
<feature type="domain" description="MATH" evidence="2">
    <location>
        <begin position="70"/>
        <end position="209"/>
    </location>
</feature>
<dbReference type="PROSITE" id="PS50144">
    <property type="entry name" value="MATH"/>
    <property type="match status" value="1"/>
</dbReference>
<dbReference type="InterPro" id="IPR045005">
    <property type="entry name" value="BPM1-6"/>
</dbReference>
<dbReference type="EMBL" id="BNCP01000020">
    <property type="protein sequence ID" value="GIL81028.1"/>
    <property type="molecule type" value="Genomic_DNA"/>
</dbReference>
<dbReference type="InterPro" id="IPR002083">
    <property type="entry name" value="MATH/TRAF_dom"/>
</dbReference>
<organism evidence="3 5">
    <name type="scientific">Volvox reticuliferus</name>
    <dbReference type="NCBI Taxonomy" id="1737510"/>
    <lineage>
        <taxon>Eukaryota</taxon>
        <taxon>Viridiplantae</taxon>
        <taxon>Chlorophyta</taxon>
        <taxon>core chlorophytes</taxon>
        <taxon>Chlorophyceae</taxon>
        <taxon>CS clade</taxon>
        <taxon>Chlamydomonadales</taxon>
        <taxon>Volvocaceae</taxon>
        <taxon>Volvox</taxon>
    </lineage>
</organism>
<dbReference type="AlphaFoldDB" id="A0A8J4CE35"/>
<proteinExistence type="predicted"/>
<dbReference type="PANTHER" id="PTHR26379:SF187">
    <property type="entry name" value="OS07G0655300 PROTEIN"/>
    <property type="match status" value="1"/>
</dbReference>
<dbReference type="Proteomes" id="UP000747110">
    <property type="component" value="Unassembled WGS sequence"/>
</dbReference>
<keyword evidence="5" id="KW-1185">Reference proteome</keyword>
<feature type="region of interest" description="Disordered" evidence="1">
    <location>
        <begin position="1"/>
        <end position="40"/>
    </location>
</feature>
<feature type="compositionally biased region" description="Polar residues" evidence="1">
    <location>
        <begin position="1"/>
        <end position="14"/>
    </location>
</feature>
<dbReference type="Pfam" id="PF22486">
    <property type="entry name" value="MATH_2"/>
    <property type="match status" value="1"/>
</dbReference>
<dbReference type="Gene3D" id="2.60.210.10">
    <property type="entry name" value="Apoptosis, Tumor Necrosis Factor Receptor Associated Protein 2, Chain A"/>
    <property type="match status" value="1"/>
</dbReference>
<dbReference type="PANTHER" id="PTHR26379">
    <property type="entry name" value="BTB/POZ AND MATH DOMAIN-CONTAINING PROTEIN 1"/>
    <property type="match status" value="1"/>
</dbReference>
<reference evidence="3" key="1">
    <citation type="journal article" date="2021" name="Proc. Natl. Acad. Sci. U.S.A.">
        <title>Three genomes in the algal genus Volvox reveal the fate of a haploid sex-determining region after a transition to homothallism.</title>
        <authorList>
            <person name="Yamamoto K."/>
            <person name="Hamaji T."/>
            <person name="Kawai-Toyooka H."/>
            <person name="Matsuzaki R."/>
            <person name="Takahashi F."/>
            <person name="Nishimura Y."/>
            <person name="Kawachi M."/>
            <person name="Noguchi H."/>
            <person name="Minakuchi Y."/>
            <person name="Umen J.G."/>
            <person name="Toyoda A."/>
            <person name="Nozaki H."/>
        </authorList>
    </citation>
    <scope>NUCLEOTIDE SEQUENCE</scope>
    <source>
        <strain evidence="4">NIES-3785</strain>
        <strain evidence="3">NIES-3786</strain>
    </source>
</reference>
<evidence type="ECO:0000313" key="5">
    <source>
        <dbReference type="Proteomes" id="UP000747110"/>
    </source>
</evidence>
<feature type="compositionally biased region" description="Basic residues" evidence="1">
    <location>
        <begin position="15"/>
        <end position="30"/>
    </location>
</feature>
<evidence type="ECO:0000256" key="1">
    <source>
        <dbReference type="SAM" id="MobiDB-lite"/>
    </source>
</evidence>
<dbReference type="EMBL" id="BNCQ01000017">
    <property type="protein sequence ID" value="GIM04777.1"/>
    <property type="molecule type" value="Genomic_DNA"/>
</dbReference>
<dbReference type="GO" id="GO:0016567">
    <property type="term" value="P:protein ubiquitination"/>
    <property type="evidence" value="ECO:0007669"/>
    <property type="project" value="InterPro"/>
</dbReference>
<dbReference type="OrthoDB" id="6359816at2759"/>
<evidence type="ECO:0000313" key="3">
    <source>
        <dbReference type="EMBL" id="GIL81028.1"/>
    </source>
</evidence>
<dbReference type="InterPro" id="IPR008974">
    <property type="entry name" value="TRAF-like"/>
</dbReference>
<dbReference type="CDD" id="cd00121">
    <property type="entry name" value="MATH"/>
    <property type="match status" value="1"/>
</dbReference>
<comment type="caution">
    <text evidence="3">The sequence shown here is derived from an EMBL/GenBank/DDBJ whole genome shotgun (WGS) entry which is preliminary data.</text>
</comment>